<protein>
    <submittedName>
        <fullName evidence="1">(rape) hypothetical protein</fullName>
    </submittedName>
</protein>
<proteinExistence type="predicted"/>
<dbReference type="Proteomes" id="UP001295469">
    <property type="component" value="Chromosome C07"/>
</dbReference>
<organism evidence="1">
    <name type="scientific">Brassica napus</name>
    <name type="common">Rape</name>
    <dbReference type="NCBI Taxonomy" id="3708"/>
    <lineage>
        <taxon>Eukaryota</taxon>
        <taxon>Viridiplantae</taxon>
        <taxon>Streptophyta</taxon>
        <taxon>Embryophyta</taxon>
        <taxon>Tracheophyta</taxon>
        <taxon>Spermatophyta</taxon>
        <taxon>Magnoliopsida</taxon>
        <taxon>eudicotyledons</taxon>
        <taxon>Gunneridae</taxon>
        <taxon>Pentapetalae</taxon>
        <taxon>rosids</taxon>
        <taxon>malvids</taxon>
        <taxon>Brassicales</taxon>
        <taxon>Brassicaceae</taxon>
        <taxon>Brassiceae</taxon>
        <taxon>Brassica</taxon>
    </lineage>
</organism>
<evidence type="ECO:0000313" key="1">
    <source>
        <dbReference type="EMBL" id="CAF1951311.1"/>
    </source>
</evidence>
<gene>
    <name evidence="1" type="ORF">DARMORV10_C07P05100.1</name>
</gene>
<accession>A0A816LRN2</accession>
<sequence>MLSLTISPPLLPFCESGRILNYGSYVLSDQIYLRSQKRTDLREEASALYCLREMTIIHYIKVFD</sequence>
<reference evidence="1" key="1">
    <citation type="submission" date="2021-01" db="EMBL/GenBank/DDBJ databases">
        <authorList>
            <consortium name="Genoscope - CEA"/>
            <person name="William W."/>
        </authorList>
    </citation>
    <scope>NUCLEOTIDE SEQUENCE</scope>
</reference>
<dbReference type="AlphaFoldDB" id="A0A816LRN2"/>
<name>A0A816LRN2_BRANA</name>
<dbReference type="EMBL" id="HG994371">
    <property type="protein sequence ID" value="CAF1951311.1"/>
    <property type="molecule type" value="Genomic_DNA"/>
</dbReference>